<dbReference type="EMBL" id="CP120370">
    <property type="protein sequence ID" value="WEX80493.1"/>
    <property type="molecule type" value="Genomic_DNA"/>
</dbReference>
<organism evidence="1 2">
    <name type="scientific">Sinorhizobium numidicum</name>
    <dbReference type="NCBI Taxonomy" id="680248"/>
    <lineage>
        <taxon>Bacteria</taxon>
        <taxon>Pseudomonadati</taxon>
        <taxon>Pseudomonadota</taxon>
        <taxon>Alphaproteobacteria</taxon>
        <taxon>Hyphomicrobiales</taxon>
        <taxon>Rhizobiaceae</taxon>
        <taxon>Sinorhizobium/Ensifer group</taxon>
        <taxon>Sinorhizobium</taxon>
    </lineage>
</organism>
<evidence type="ECO:0000313" key="2">
    <source>
        <dbReference type="Proteomes" id="UP001235547"/>
    </source>
</evidence>
<reference evidence="1 2" key="1">
    <citation type="submission" date="2023-03" db="EMBL/GenBank/DDBJ databases">
        <authorList>
            <person name="Kaur S."/>
            <person name="Espinosa-Saiz D."/>
            <person name="Velazquez E."/>
            <person name="Menendez E."/>
            <person name="diCenzo G.C."/>
        </authorList>
    </citation>
    <scope>NUCLEOTIDE SEQUENCE [LARGE SCALE GENOMIC DNA]</scope>
    <source>
        <strain evidence="1 2">LMG 27395</strain>
    </source>
</reference>
<gene>
    <name evidence="1" type="ORF">PYH38_001939</name>
</gene>
<evidence type="ECO:0000313" key="1">
    <source>
        <dbReference type="EMBL" id="WEX80493.1"/>
    </source>
</evidence>
<accession>A0ABY8CPA6</accession>
<proteinExistence type="predicted"/>
<protein>
    <submittedName>
        <fullName evidence="1">Uncharacterized protein</fullName>
    </submittedName>
</protein>
<keyword evidence="2" id="KW-1185">Reference proteome</keyword>
<dbReference type="Proteomes" id="UP001235547">
    <property type="component" value="Chromosome 2"/>
</dbReference>
<sequence length="82" mass="9355">MTLLLHKGDFAGGVPMTELLPEDAVERKIRDGAKGDDKRGPDHKVNGTEAISEAVDMRFHNSSLSFFLLWQRQFRVVDDVWR</sequence>
<dbReference type="RefSeq" id="WP_280731209.1">
    <property type="nucleotide sequence ID" value="NZ_CP120367.1"/>
</dbReference>
<name>A0ABY8CPA6_9HYPH</name>